<evidence type="ECO:0000313" key="1">
    <source>
        <dbReference type="EMBL" id="MBX71417.1"/>
    </source>
</evidence>
<accession>A0A2P2QWU1</accession>
<organism evidence="1">
    <name type="scientific">Rhizophora mucronata</name>
    <name type="common">Asiatic mangrove</name>
    <dbReference type="NCBI Taxonomy" id="61149"/>
    <lineage>
        <taxon>Eukaryota</taxon>
        <taxon>Viridiplantae</taxon>
        <taxon>Streptophyta</taxon>
        <taxon>Embryophyta</taxon>
        <taxon>Tracheophyta</taxon>
        <taxon>Spermatophyta</taxon>
        <taxon>Magnoliopsida</taxon>
        <taxon>eudicotyledons</taxon>
        <taxon>Gunneridae</taxon>
        <taxon>Pentapetalae</taxon>
        <taxon>rosids</taxon>
        <taxon>fabids</taxon>
        <taxon>Malpighiales</taxon>
        <taxon>Rhizophoraceae</taxon>
        <taxon>Rhizophora</taxon>
    </lineage>
</organism>
<reference evidence="1" key="1">
    <citation type="submission" date="2018-02" db="EMBL/GenBank/DDBJ databases">
        <title>Rhizophora mucronata_Transcriptome.</title>
        <authorList>
            <person name="Meera S.P."/>
            <person name="Sreeshan A."/>
            <person name="Augustine A."/>
        </authorList>
    </citation>
    <scope>NUCLEOTIDE SEQUENCE</scope>
    <source>
        <tissue evidence="1">Leaf</tissue>
    </source>
</reference>
<proteinExistence type="predicted"/>
<name>A0A2P2QWU1_RHIMU</name>
<protein>
    <submittedName>
        <fullName evidence="1">Uncharacterized protein</fullName>
    </submittedName>
</protein>
<sequence>MVRQLAKIISFQHAKTNGSVQKTT</sequence>
<dbReference type="EMBL" id="GGEC01090933">
    <property type="protein sequence ID" value="MBX71417.1"/>
    <property type="molecule type" value="Transcribed_RNA"/>
</dbReference>
<dbReference type="AlphaFoldDB" id="A0A2P2QWU1"/>